<dbReference type="InterPro" id="IPR041664">
    <property type="entry name" value="AAA_16"/>
</dbReference>
<keyword evidence="2" id="KW-0804">Transcription</keyword>
<dbReference type="SUPFAM" id="SSF48452">
    <property type="entry name" value="TPR-like"/>
    <property type="match status" value="1"/>
</dbReference>
<dbReference type="PANTHER" id="PTHR35807:SF1">
    <property type="entry name" value="TRANSCRIPTIONAL REGULATOR REDD"/>
    <property type="match status" value="1"/>
</dbReference>
<dbReference type="Proteomes" id="UP000604341">
    <property type="component" value="Unassembled WGS sequence"/>
</dbReference>
<dbReference type="Pfam" id="PF13191">
    <property type="entry name" value="AAA_16"/>
    <property type="match status" value="1"/>
</dbReference>
<dbReference type="Gene3D" id="1.25.40.10">
    <property type="entry name" value="Tetratricopeptide repeat domain"/>
    <property type="match status" value="1"/>
</dbReference>
<evidence type="ECO:0000256" key="1">
    <source>
        <dbReference type="ARBA" id="ARBA00023015"/>
    </source>
</evidence>
<dbReference type="InterPro" id="IPR027417">
    <property type="entry name" value="P-loop_NTPase"/>
</dbReference>
<keyword evidence="6" id="KW-1185">Reference proteome</keyword>
<name>A0ABQ2FIN3_9DEIO</name>
<evidence type="ECO:0000256" key="3">
    <source>
        <dbReference type="SAM" id="MobiDB-lite"/>
    </source>
</evidence>
<feature type="compositionally biased region" description="Basic and acidic residues" evidence="3">
    <location>
        <begin position="630"/>
        <end position="639"/>
    </location>
</feature>
<dbReference type="InterPro" id="IPR005158">
    <property type="entry name" value="BTAD"/>
</dbReference>
<dbReference type="Gene3D" id="3.40.50.300">
    <property type="entry name" value="P-loop containing nucleotide triphosphate hydrolases"/>
    <property type="match status" value="1"/>
</dbReference>
<evidence type="ECO:0000259" key="4">
    <source>
        <dbReference type="SMART" id="SM01043"/>
    </source>
</evidence>
<dbReference type="SMART" id="SM01043">
    <property type="entry name" value="BTAD"/>
    <property type="match status" value="1"/>
</dbReference>
<gene>
    <name evidence="5" type="ORF">GCM10010844_12760</name>
</gene>
<reference evidence="6" key="1">
    <citation type="journal article" date="2019" name="Int. J. Syst. Evol. Microbiol.">
        <title>The Global Catalogue of Microorganisms (GCM) 10K type strain sequencing project: providing services to taxonomists for standard genome sequencing and annotation.</title>
        <authorList>
            <consortium name="The Broad Institute Genomics Platform"/>
            <consortium name="The Broad Institute Genome Sequencing Center for Infectious Disease"/>
            <person name="Wu L."/>
            <person name="Ma J."/>
        </authorList>
    </citation>
    <scope>NUCLEOTIDE SEQUENCE [LARGE SCALE GENOMIC DNA]</scope>
    <source>
        <strain evidence="6">JCM 19173</strain>
    </source>
</reference>
<keyword evidence="1" id="KW-0805">Transcription regulation</keyword>
<feature type="domain" description="Bacterial transcriptional activator" evidence="4">
    <location>
        <begin position="96"/>
        <end position="225"/>
    </location>
</feature>
<accession>A0ABQ2FIN3</accession>
<evidence type="ECO:0000313" key="5">
    <source>
        <dbReference type="EMBL" id="GGK95725.1"/>
    </source>
</evidence>
<feature type="region of interest" description="Disordered" evidence="3">
    <location>
        <begin position="629"/>
        <end position="656"/>
    </location>
</feature>
<dbReference type="EMBL" id="BMPE01000002">
    <property type="protein sequence ID" value="GGK95725.1"/>
    <property type="molecule type" value="Genomic_DNA"/>
</dbReference>
<evidence type="ECO:0000256" key="2">
    <source>
        <dbReference type="ARBA" id="ARBA00023163"/>
    </source>
</evidence>
<sequence>MTEVLPWALTLLGPPALHGPGGVTVRPERKTAALLAYLSLEGPTSRARLVHLLWPGTPGSSARNNLVHLLRRLARHAQPGLITGQETLSLHEALPVDARDALRPDAPVPPGELLAGVALDDLPDLDDWLGAQRGTLDALRLARLTAAAQRAEHAGDLPGALRAALAWLDLDPLSGEAARQVMRLHYLSGDRPAALAVFTRVREQLRRELNLPPDTATLALAGQIRRGEPLPGQAPAAGALPLGVLRPPVLVGREAAWAHLESAWAARRTIYLTGEAGVGKTRLAQEFAASKGRALFLPGRAGAQDVPFAAATHNARARLAANPGVPLPDWVRRELSRLLPELWAGPPPPPIQSEAARLQYYLAHLELVRLTAPGYAAVITDDVQYYDPATVELGTFFLTQAPAGDPGEVPRHLITYRRGSLSAHAQARIDGLVQAGLAARVDLDGLDLAGTHALLSSLDAPPELAGALHARTGGNLQFLLEALRAAFQGGQFTPDPVAPVGLDRLLAGRLARLSPGAAQVARGAAALGDQFTLELLSEVLGLTLPDLADAWEELERAQIMVGEAFSHDLLREAVLADLPDAARGPLHRACARTLARHGAHPERVARHWQAAGDAAQAAGWWRRAAAHAEAAGRPDEARAAARLAAQLEGPPAPDLP</sequence>
<dbReference type="RefSeq" id="WP_189068167.1">
    <property type="nucleotide sequence ID" value="NZ_BMPE01000002.1"/>
</dbReference>
<dbReference type="InterPro" id="IPR011990">
    <property type="entry name" value="TPR-like_helical_dom_sf"/>
</dbReference>
<dbReference type="InterPro" id="IPR051677">
    <property type="entry name" value="AfsR-DnrI-RedD_regulator"/>
</dbReference>
<proteinExistence type="predicted"/>
<dbReference type="Pfam" id="PF03704">
    <property type="entry name" value="BTAD"/>
    <property type="match status" value="1"/>
</dbReference>
<organism evidence="5 6">
    <name type="scientific">Deinococcus radiotolerans</name>
    <dbReference type="NCBI Taxonomy" id="1309407"/>
    <lineage>
        <taxon>Bacteria</taxon>
        <taxon>Thermotogati</taxon>
        <taxon>Deinococcota</taxon>
        <taxon>Deinococci</taxon>
        <taxon>Deinococcales</taxon>
        <taxon>Deinococcaceae</taxon>
        <taxon>Deinococcus</taxon>
    </lineage>
</organism>
<protein>
    <recommendedName>
        <fullName evidence="4">Bacterial transcriptional activator domain-containing protein</fullName>
    </recommendedName>
</protein>
<evidence type="ECO:0000313" key="6">
    <source>
        <dbReference type="Proteomes" id="UP000604341"/>
    </source>
</evidence>
<comment type="caution">
    <text evidence="5">The sequence shown here is derived from an EMBL/GenBank/DDBJ whole genome shotgun (WGS) entry which is preliminary data.</text>
</comment>
<dbReference type="SUPFAM" id="SSF52540">
    <property type="entry name" value="P-loop containing nucleoside triphosphate hydrolases"/>
    <property type="match status" value="1"/>
</dbReference>
<dbReference type="PANTHER" id="PTHR35807">
    <property type="entry name" value="TRANSCRIPTIONAL REGULATOR REDD-RELATED"/>
    <property type="match status" value="1"/>
</dbReference>